<reference evidence="2 3" key="1">
    <citation type="submission" date="2024-01" db="EMBL/GenBank/DDBJ databases">
        <title>A draft genome for a cacao thread blight-causing isolate of Paramarasmius palmivorus.</title>
        <authorList>
            <person name="Baruah I.K."/>
            <person name="Bukari Y."/>
            <person name="Amoako-Attah I."/>
            <person name="Meinhardt L.W."/>
            <person name="Bailey B.A."/>
            <person name="Cohen S.P."/>
        </authorList>
    </citation>
    <scope>NUCLEOTIDE SEQUENCE [LARGE SCALE GENOMIC DNA]</scope>
    <source>
        <strain evidence="2 3">GH-12</strain>
    </source>
</reference>
<comment type="caution">
    <text evidence="2">The sequence shown here is derived from an EMBL/GenBank/DDBJ whole genome shotgun (WGS) entry which is preliminary data.</text>
</comment>
<sequence>MSKPHCTHCGCRITSGNGRPFTPDITVTVQGDRPASIRAPRSTHRRAESNPATSTGPPASRNGGTIREDHSIQQNSVNSVSSSTASKPRIRVPSESAGTPSQSARPGTPIPQTSKQYSSQGSVVPSFVADDSLHRKRSRREPDDSLATPRLSFRSQSTSRESCPLGRNAGATTSTPSMDLVQVGNADVPIITTQEPSDGSTTDPEPSILNSPLLGTSWDVGDVSPDHDDDDASTFLPPVSHLYDEHIRVSPGRVQQPQLVSPGKATRMGSIHLNVPQSRGPQHNPPDMYGMHHAAASAIPQADPSPGGVYVGGADLRGMGNIGKDPIANDPGLTTRSGRQRQSRRVSCVPLQPGAERTKESQPSGSPTTTRIETTVLYVPAGQILAGMYKSKKVTEYYTPYCVSALN</sequence>
<feature type="region of interest" description="Disordered" evidence="1">
    <location>
        <begin position="321"/>
        <end position="372"/>
    </location>
</feature>
<proteinExistence type="predicted"/>
<accession>A0AAW0CQQ5</accession>
<feature type="region of interest" description="Disordered" evidence="1">
    <location>
        <begin position="1"/>
        <end position="181"/>
    </location>
</feature>
<organism evidence="2 3">
    <name type="scientific">Paramarasmius palmivorus</name>
    <dbReference type="NCBI Taxonomy" id="297713"/>
    <lineage>
        <taxon>Eukaryota</taxon>
        <taxon>Fungi</taxon>
        <taxon>Dikarya</taxon>
        <taxon>Basidiomycota</taxon>
        <taxon>Agaricomycotina</taxon>
        <taxon>Agaricomycetes</taxon>
        <taxon>Agaricomycetidae</taxon>
        <taxon>Agaricales</taxon>
        <taxon>Marasmiineae</taxon>
        <taxon>Marasmiaceae</taxon>
        <taxon>Paramarasmius</taxon>
    </lineage>
</organism>
<dbReference type="Proteomes" id="UP001383192">
    <property type="component" value="Unassembled WGS sequence"/>
</dbReference>
<evidence type="ECO:0000256" key="1">
    <source>
        <dbReference type="SAM" id="MobiDB-lite"/>
    </source>
</evidence>
<protein>
    <submittedName>
        <fullName evidence="2">Uncharacterized protein</fullName>
    </submittedName>
</protein>
<gene>
    <name evidence="2" type="ORF">VNI00_009897</name>
</gene>
<keyword evidence="3" id="KW-1185">Reference proteome</keyword>
<feature type="compositionally biased region" description="Low complexity" evidence="1">
    <location>
        <begin position="73"/>
        <end position="83"/>
    </location>
</feature>
<evidence type="ECO:0000313" key="3">
    <source>
        <dbReference type="Proteomes" id="UP001383192"/>
    </source>
</evidence>
<dbReference type="EMBL" id="JAYKXP010000038">
    <property type="protein sequence ID" value="KAK7040092.1"/>
    <property type="molecule type" value="Genomic_DNA"/>
</dbReference>
<name>A0AAW0CQQ5_9AGAR</name>
<evidence type="ECO:0000313" key="2">
    <source>
        <dbReference type="EMBL" id="KAK7040092.1"/>
    </source>
</evidence>
<dbReference type="AlphaFoldDB" id="A0AAW0CQQ5"/>
<feature type="compositionally biased region" description="Polar residues" evidence="1">
    <location>
        <begin position="361"/>
        <end position="372"/>
    </location>
</feature>
<feature type="compositionally biased region" description="Polar residues" evidence="1">
    <location>
        <begin position="96"/>
        <end position="123"/>
    </location>
</feature>